<dbReference type="AlphaFoldDB" id="A0A2G9YUQ0"/>
<proteinExistence type="predicted"/>
<comment type="caution">
    <text evidence="1">The sequence shown here is derived from an EMBL/GenBank/DDBJ whole genome shotgun (WGS) entry which is preliminary data.</text>
</comment>
<evidence type="ECO:0000313" key="1">
    <source>
        <dbReference type="EMBL" id="PIP22960.1"/>
    </source>
</evidence>
<protein>
    <submittedName>
        <fullName evidence="1">Uncharacterized protein</fullName>
    </submittedName>
</protein>
<name>A0A2G9YUQ0_9BACT</name>
<gene>
    <name evidence="1" type="ORF">COX37_01260</name>
</gene>
<dbReference type="EMBL" id="PCRO01000015">
    <property type="protein sequence ID" value="PIP22960.1"/>
    <property type="molecule type" value="Genomic_DNA"/>
</dbReference>
<accession>A0A2G9YUQ0</accession>
<sequence length="75" mass="8583">MPRFARQKPNVRAGKKEGGWGEGIFARPRFPIPIFPPPPNFVFRFAKYATKRKDIVLAPPSRARTTEFLLSKILT</sequence>
<reference evidence="1 2" key="1">
    <citation type="submission" date="2017-09" db="EMBL/GenBank/DDBJ databases">
        <title>Depth-based differentiation of microbial function through sediment-hosted aquifers and enrichment of novel symbionts in the deep terrestrial subsurface.</title>
        <authorList>
            <person name="Probst A.J."/>
            <person name="Ladd B."/>
            <person name="Jarett J.K."/>
            <person name="Geller-Mcgrath D.E."/>
            <person name="Sieber C.M."/>
            <person name="Emerson J.B."/>
            <person name="Anantharaman K."/>
            <person name="Thomas B.C."/>
            <person name="Malmstrom R."/>
            <person name="Stieglmeier M."/>
            <person name="Klingl A."/>
            <person name="Woyke T."/>
            <person name="Ryan C.M."/>
            <person name="Banfield J.F."/>
        </authorList>
    </citation>
    <scope>NUCLEOTIDE SEQUENCE [LARGE SCALE GENOMIC DNA]</scope>
    <source>
        <strain evidence="1">CG23_combo_of_CG06-09_8_20_14_all_39_17</strain>
    </source>
</reference>
<dbReference type="Proteomes" id="UP000229976">
    <property type="component" value="Unassembled WGS sequence"/>
</dbReference>
<organism evidence="1 2">
    <name type="scientific">Candidatus Nealsonbacteria bacterium CG23_combo_of_CG06-09_8_20_14_all_39_17</name>
    <dbReference type="NCBI Taxonomy" id="1974722"/>
    <lineage>
        <taxon>Bacteria</taxon>
        <taxon>Candidatus Nealsoniibacteriota</taxon>
    </lineage>
</organism>
<evidence type="ECO:0000313" key="2">
    <source>
        <dbReference type="Proteomes" id="UP000229976"/>
    </source>
</evidence>